<dbReference type="EMBL" id="CAEZWQ010000013">
    <property type="protein sequence ID" value="CAB4656374.1"/>
    <property type="molecule type" value="Genomic_DNA"/>
</dbReference>
<sequence length="85" mass="9954">MELREIRDHWNEVLDALLAIDRIAWLAFFDARLADFDGRVLTLDFSDSRKLGSAHEYSESRIKQHALLVSTIREQLKIDVEINEK</sequence>
<evidence type="ECO:0000313" key="2">
    <source>
        <dbReference type="EMBL" id="CAB4656374.1"/>
    </source>
</evidence>
<dbReference type="AlphaFoldDB" id="A0A6J6L6X4"/>
<proteinExistence type="predicted"/>
<evidence type="ECO:0000313" key="1">
    <source>
        <dbReference type="EMBL" id="CAB4600249.1"/>
    </source>
</evidence>
<dbReference type="EMBL" id="CAEZUG010000081">
    <property type="protein sequence ID" value="CAB4600249.1"/>
    <property type="molecule type" value="Genomic_DNA"/>
</dbReference>
<evidence type="ECO:0000313" key="3">
    <source>
        <dbReference type="EMBL" id="CAB4745417.1"/>
    </source>
</evidence>
<dbReference type="EMBL" id="CAEZZB010000053">
    <property type="protein sequence ID" value="CAB4745417.1"/>
    <property type="molecule type" value="Genomic_DNA"/>
</dbReference>
<organism evidence="2">
    <name type="scientific">freshwater metagenome</name>
    <dbReference type="NCBI Taxonomy" id="449393"/>
    <lineage>
        <taxon>unclassified sequences</taxon>
        <taxon>metagenomes</taxon>
        <taxon>ecological metagenomes</taxon>
    </lineage>
</organism>
<name>A0A6J6L6X4_9ZZZZ</name>
<gene>
    <name evidence="1" type="ORF">UFOPK1795_01130</name>
    <name evidence="2" type="ORF">UFOPK2275_00241</name>
    <name evidence="3" type="ORF">UFOPK2816_00546</name>
</gene>
<reference evidence="2" key="1">
    <citation type="submission" date="2020-05" db="EMBL/GenBank/DDBJ databases">
        <authorList>
            <person name="Chiriac C."/>
            <person name="Salcher M."/>
            <person name="Ghai R."/>
            <person name="Kavagutti S V."/>
        </authorList>
    </citation>
    <scope>NUCLEOTIDE SEQUENCE</scope>
</reference>
<accession>A0A6J6L6X4</accession>
<protein>
    <submittedName>
        <fullName evidence="2">Unannotated protein</fullName>
    </submittedName>
</protein>